<dbReference type="PANTHER" id="PTHR13600">
    <property type="entry name" value="LEUCINE CARBOXYL METHYLTRANSFERASE"/>
    <property type="match status" value="1"/>
</dbReference>
<evidence type="ECO:0000256" key="1">
    <source>
        <dbReference type="ARBA" id="ARBA00000724"/>
    </source>
</evidence>
<dbReference type="GO" id="GO:0009966">
    <property type="term" value="P:regulation of signal transduction"/>
    <property type="evidence" value="ECO:0007669"/>
    <property type="project" value="UniProtKB-ARBA"/>
</dbReference>
<keyword evidence="14" id="KW-0949">S-adenosyl-L-methionine</keyword>
<dbReference type="SUPFAM" id="SSF81338">
    <property type="entry name" value="Aquaporin-like"/>
    <property type="match status" value="1"/>
</dbReference>
<evidence type="ECO:0000256" key="23">
    <source>
        <dbReference type="ARBA" id="ARBA00023180"/>
    </source>
</evidence>
<dbReference type="FunFam" id="3.40.50.150:FF:000092">
    <property type="entry name" value="Leucine carboxyl methyltransferase 1"/>
    <property type="match status" value="1"/>
</dbReference>
<evidence type="ECO:0000256" key="30">
    <source>
        <dbReference type="ARBA" id="ARBA00074374"/>
    </source>
</evidence>
<keyword evidence="20" id="KW-0558">Oxidation</keyword>
<dbReference type="GO" id="GO:0018423">
    <property type="term" value="F:protein C-terminal leucine carboxyl O-methyltransferase activity"/>
    <property type="evidence" value="ECO:0007669"/>
    <property type="project" value="UniProtKB-EC"/>
</dbReference>
<feature type="transmembrane region" description="Helical" evidence="31">
    <location>
        <begin position="416"/>
        <end position="434"/>
    </location>
</feature>
<dbReference type="InterPro" id="IPR022357">
    <property type="entry name" value="MIP_CS"/>
</dbReference>
<dbReference type="GO" id="GO:0016323">
    <property type="term" value="C:basolateral plasma membrane"/>
    <property type="evidence" value="ECO:0007669"/>
    <property type="project" value="UniProtKB-SubCell"/>
</dbReference>
<dbReference type="Gene3D" id="1.20.1080.10">
    <property type="entry name" value="Glycerol uptake facilitator protein"/>
    <property type="match status" value="1"/>
</dbReference>
<comment type="caution">
    <text evidence="32">The sequence shown here is derived from an EMBL/GenBank/DDBJ whole genome shotgun (WGS) entry which is preliminary data.</text>
</comment>
<keyword evidence="19 31" id="KW-1133">Transmembrane helix</keyword>
<dbReference type="GO" id="GO:0005743">
    <property type="term" value="C:mitochondrial inner membrane"/>
    <property type="evidence" value="ECO:0007669"/>
    <property type="project" value="UniProtKB-SubCell"/>
</dbReference>
<dbReference type="GO" id="GO:0019755">
    <property type="term" value="P:one-carbon compound transport"/>
    <property type="evidence" value="ECO:0007669"/>
    <property type="project" value="UniProtKB-ARBA"/>
</dbReference>
<evidence type="ECO:0000256" key="18">
    <source>
        <dbReference type="ARBA" id="ARBA00022824"/>
    </source>
</evidence>
<evidence type="ECO:0000256" key="24">
    <source>
        <dbReference type="ARBA" id="ARBA00032526"/>
    </source>
</evidence>
<dbReference type="InterPro" id="IPR029063">
    <property type="entry name" value="SAM-dependent_MTases_sf"/>
</dbReference>
<evidence type="ECO:0000256" key="21">
    <source>
        <dbReference type="ARBA" id="ARBA00023128"/>
    </source>
</evidence>
<dbReference type="InterPro" id="IPR023277">
    <property type="entry name" value="Aquaporin_8"/>
</dbReference>
<evidence type="ECO:0000313" key="33">
    <source>
        <dbReference type="Proteomes" id="UP000289886"/>
    </source>
</evidence>
<gene>
    <name evidence="32" type="ORF">EOD39_1587</name>
</gene>
<dbReference type="PRINTS" id="PR00783">
    <property type="entry name" value="MINTRINSICP"/>
</dbReference>
<keyword evidence="11" id="KW-1003">Cell membrane</keyword>
<evidence type="ECO:0000256" key="8">
    <source>
        <dbReference type="ARBA" id="ARBA00012834"/>
    </source>
</evidence>
<feature type="transmembrane region" description="Helical" evidence="31">
    <location>
        <begin position="575"/>
        <end position="596"/>
    </location>
</feature>
<evidence type="ECO:0000256" key="26">
    <source>
        <dbReference type="ARBA" id="ARBA00036281"/>
    </source>
</evidence>
<keyword evidence="18" id="KW-0256">Endoplasmic reticulum</keyword>
<evidence type="ECO:0000256" key="14">
    <source>
        <dbReference type="ARBA" id="ARBA00022691"/>
    </source>
</evidence>
<dbReference type="GO" id="GO:0072488">
    <property type="term" value="P:ammonium transmembrane transport"/>
    <property type="evidence" value="ECO:0007669"/>
    <property type="project" value="UniProtKB-ARBA"/>
</dbReference>
<keyword evidence="12 32" id="KW-0489">Methyltransferase</keyword>
<evidence type="ECO:0000256" key="5">
    <source>
        <dbReference type="ARBA" id="ARBA00004554"/>
    </source>
</evidence>
<protein>
    <recommendedName>
        <fullName evidence="30">Aquaporin-8</fullName>
        <ecNumber evidence="8">2.1.1.233</ecNumber>
    </recommendedName>
    <alternativeName>
        <fullName evidence="9">Leucine carboxyl methyltransferase 1</fullName>
    </alternativeName>
    <alternativeName>
        <fullName evidence="24">[Phosphatase 2A protein]-leucine-carboxy methyltransferase 1</fullName>
    </alternativeName>
</protein>
<dbReference type="EMBL" id="SCEB01214973">
    <property type="protein sequence ID" value="RXM31976.1"/>
    <property type="molecule type" value="Genomic_DNA"/>
</dbReference>
<dbReference type="Pfam" id="PF00230">
    <property type="entry name" value="MIP"/>
    <property type="match status" value="1"/>
</dbReference>
<evidence type="ECO:0000256" key="31">
    <source>
        <dbReference type="SAM" id="Phobius"/>
    </source>
</evidence>
<keyword evidence="15 31" id="KW-0812">Transmembrane</keyword>
<feature type="transmembrane region" description="Helical" evidence="31">
    <location>
        <begin position="441"/>
        <end position="462"/>
    </location>
</feature>
<accession>A0A444U9X8</accession>
<dbReference type="FunFam" id="1.20.1080.10:FF:000015">
    <property type="entry name" value="Aquaporin 8"/>
    <property type="match status" value="1"/>
</dbReference>
<dbReference type="Gene3D" id="3.40.50.150">
    <property type="entry name" value="Vaccinia Virus protein VP39"/>
    <property type="match status" value="1"/>
</dbReference>
<sequence length="606" mass="66600">MATRQPFTSSDTADEAVRATCDDASTCKRFATSKGYWKDPYIQYFVRQSGERKAPEISRGYYARVHGVNRLLDGFLRKTTCNCQVINLGAGLDTTFWRLKEANLLPKKYFEVDFSVIVARKLHNIKTKPPLSNPIVATHSTDLLLMDGHSLDSDRYCIIGADLRDLPALEEKLKKCHLDTKLPTLFVSECVLVYMTLEQSSSLVKWVADTFDTAMFINYEQVNMADRFGQIMIENLQRRQCNLAGVEVCRSLESQKDRFLLAGWEKADALDMMTVYNILPQDDVGRIEQLEFLDERELLQQLLQHYCICWATKDKLSLVTLCTFSFISACVCGLVSQSRSLAFASMSVNESKADLYDMSTLSIAELEKEPAHPKASVFERYIQTCAAEVIGSALFIFVGCSSVIENVEGTGRLQPALAHGLALAIVIVVLGEISGGHFNPAVTLSVYLVGGLNFVLLAPYIVAQLCGGMLGAALAKAISTEETYMNASGGAFKAVQSSGQIGRAIVAETLMTVFLTLVVSMGAVNEKSRSHLAPLCIGLTVAADIFVGGSVSGACMNPARAFGPAVVANYWSYHWIYWVGPLAGALITALFVRLLLGDRKIRILLK</sequence>
<evidence type="ECO:0000313" key="32">
    <source>
        <dbReference type="EMBL" id="RXM31976.1"/>
    </source>
</evidence>
<proteinExistence type="inferred from homology"/>
<dbReference type="AlphaFoldDB" id="A0A444U9X8"/>
<dbReference type="CDD" id="cd00333">
    <property type="entry name" value="MIP"/>
    <property type="match status" value="1"/>
</dbReference>
<dbReference type="GO" id="GO:0046691">
    <property type="term" value="C:intracellular canaliculus"/>
    <property type="evidence" value="ECO:0007669"/>
    <property type="project" value="UniProtKB-ARBA"/>
</dbReference>
<evidence type="ECO:0000256" key="2">
    <source>
        <dbReference type="ARBA" id="ARBA00003455"/>
    </source>
</evidence>
<dbReference type="InterPro" id="IPR000425">
    <property type="entry name" value="MIP"/>
</dbReference>
<keyword evidence="22 31" id="KW-0472">Membrane</keyword>
<evidence type="ECO:0000256" key="6">
    <source>
        <dbReference type="ARBA" id="ARBA00006175"/>
    </source>
</evidence>
<dbReference type="PRINTS" id="PR02020">
    <property type="entry name" value="AQUAPORIN8"/>
</dbReference>
<dbReference type="InterPro" id="IPR016651">
    <property type="entry name" value="LCMT1"/>
</dbReference>
<keyword evidence="13 32" id="KW-0808">Transferase</keyword>
<evidence type="ECO:0000256" key="22">
    <source>
        <dbReference type="ARBA" id="ARBA00023136"/>
    </source>
</evidence>
<evidence type="ECO:0000256" key="13">
    <source>
        <dbReference type="ARBA" id="ARBA00022679"/>
    </source>
</evidence>
<dbReference type="InterPro" id="IPR023271">
    <property type="entry name" value="Aquaporin-like"/>
</dbReference>
<keyword evidence="17" id="KW-0999">Mitochondrion inner membrane</keyword>
<evidence type="ECO:0000256" key="17">
    <source>
        <dbReference type="ARBA" id="ARBA00022792"/>
    </source>
</evidence>
<evidence type="ECO:0000256" key="3">
    <source>
        <dbReference type="ARBA" id="ARBA00004424"/>
    </source>
</evidence>
<evidence type="ECO:0000256" key="10">
    <source>
        <dbReference type="ARBA" id="ARBA00022448"/>
    </source>
</evidence>
<evidence type="ECO:0000256" key="16">
    <source>
        <dbReference type="ARBA" id="ARBA00022737"/>
    </source>
</evidence>
<feature type="transmembrane region" description="Helical" evidence="31">
    <location>
        <begin position="532"/>
        <end position="555"/>
    </location>
</feature>
<evidence type="ECO:0000256" key="7">
    <source>
        <dbReference type="ARBA" id="ARBA00010703"/>
    </source>
</evidence>
<reference evidence="32 33" key="1">
    <citation type="submission" date="2019-01" db="EMBL/GenBank/DDBJ databases">
        <title>Draft Genome and Complete Hox-Cluster Characterization of the Sterlet Sturgeon (Acipenser ruthenus).</title>
        <authorList>
            <person name="Wei Q."/>
        </authorList>
    </citation>
    <scope>NUCLEOTIDE SEQUENCE [LARGE SCALE GENOMIC DNA]</scope>
    <source>
        <strain evidence="32">WHYD16114868_AA</strain>
        <tissue evidence="32">Blood</tissue>
    </source>
</reference>
<comment type="catalytic activity">
    <reaction evidence="25">
        <text>H2O(in) = H2O(out)</text>
        <dbReference type="Rhea" id="RHEA:29667"/>
        <dbReference type="ChEBI" id="CHEBI:15377"/>
    </reaction>
</comment>
<keyword evidence="23" id="KW-0325">Glycoprotein</keyword>
<dbReference type="PROSITE" id="PS00221">
    <property type="entry name" value="MIP"/>
    <property type="match status" value="1"/>
</dbReference>
<keyword evidence="10" id="KW-0813">Transport</keyword>
<evidence type="ECO:0000256" key="4">
    <source>
        <dbReference type="ARBA" id="ARBA00004448"/>
    </source>
</evidence>
<evidence type="ECO:0000256" key="27">
    <source>
        <dbReference type="ARBA" id="ARBA00047305"/>
    </source>
</evidence>
<evidence type="ECO:0000256" key="29">
    <source>
        <dbReference type="ARBA" id="ARBA00060365"/>
    </source>
</evidence>
<keyword evidence="16" id="KW-0677">Repeat</keyword>
<comment type="subcellular location">
    <subcellularLocation>
        <location evidence="3">Apical cell membrane</location>
        <topology evidence="3">Multi-pass membrane protein</topology>
    </subcellularLocation>
    <subcellularLocation>
        <location evidence="5">Basolateral cell membrane</location>
        <topology evidence="5">Multi-pass membrane protein</topology>
    </subcellularLocation>
    <subcellularLocation>
        <location evidence="4">Mitochondrion inner membrane</location>
        <topology evidence="4">Multi-pass membrane protein</topology>
    </subcellularLocation>
    <subcellularLocation>
        <location evidence="29">Smooth endoplasmic reticulum membrane</location>
        <topology evidence="29">Multi-pass membrane protein</topology>
    </subcellularLocation>
</comment>
<dbReference type="Pfam" id="PF04072">
    <property type="entry name" value="LCM"/>
    <property type="match status" value="1"/>
</dbReference>
<comment type="catalytic activity">
    <reaction evidence="26">
        <text>methylamine(out) = methylamine(in)</text>
        <dbReference type="Rhea" id="RHEA:74391"/>
        <dbReference type="ChEBI" id="CHEBI:59338"/>
    </reaction>
</comment>
<dbReference type="GO" id="GO:0080170">
    <property type="term" value="P:hydrogen peroxide transmembrane transport"/>
    <property type="evidence" value="ECO:0007669"/>
    <property type="project" value="UniProtKB-ARBA"/>
</dbReference>
<comment type="similarity">
    <text evidence="6">Belongs to the MIP/aquaporin (TC 1.A.8) family.</text>
</comment>
<evidence type="ECO:0000256" key="20">
    <source>
        <dbReference type="ARBA" id="ARBA00023097"/>
    </source>
</evidence>
<dbReference type="EC" id="2.1.1.233" evidence="8"/>
<evidence type="ECO:0000256" key="25">
    <source>
        <dbReference type="ARBA" id="ARBA00034651"/>
    </source>
</evidence>
<evidence type="ECO:0000256" key="28">
    <source>
        <dbReference type="ARBA" id="ARBA00050618"/>
    </source>
</evidence>
<evidence type="ECO:0000256" key="15">
    <source>
        <dbReference type="ARBA" id="ARBA00022692"/>
    </source>
</evidence>
<dbReference type="GO" id="GO:0030868">
    <property type="term" value="C:smooth endoplasmic reticulum membrane"/>
    <property type="evidence" value="ECO:0007669"/>
    <property type="project" value="UniProtKB-SubCell"/>
</dbReference>
<evidence type="ECO:0000256" key="11">
    <source>
        <dbReference type="ARBA" id="ARBA00022475"/>
    </source>
</evidence>
<comment type="function">
    <text evidence="2">Methylates the carboxyl group of the C-terminal leucine residue of protein phosphatase 2A catalytic subunits to form alpha-leucine ester residues.</text>
</comment>
<evidence type="ECO:0000256" key="9">
    <source>
        <dbReference type="ARBA" id="ARBA00017497"/>
    </source>
</evidence>
<dbReference type="GO" id="GO:0032259">
    <property type="term" value="P:methylation"/>
    <property type="evidence" value="ECO:0007669"/>
    <property type="project" value="UniProtKB-KW"/>
</dbReference>
<organism evidence="32 33">
    <name type="scientific">Acipenser ruthenus</name>
    <name type="common">Sterlet sturgeon</name>
    <dbReference type="NCBI Taxonomy" id="7906"/>
    <lineage>
        <taxon>Eukaryota</taxon>
        <taxon>Metazoa</taxon>
        <taxon>Chordata</taxon>
        <taxon>Craniata</taxon>
        <taxon>Vertebrata</taxon>
        <taxon>Euteleostomi</taxon>
        <taxon>Actinopterygii</taxon>
        <taxon>Chondrostei</taxon>
        <taxon>Acipenseriformes</taxon>
        <taxon>Acipenseridae</taxon>
        <taxon>Acipenser</taxon>
    </lineage>
</organism>
<dbReference type="GO" id="GO:0015250">
    <property type="term" value="F:water channel activity"/>
    <property type="evidence" value="ECO:0007669"/>
    <property type="project" value="UniProtKB-ARBA"/>
</dbReference>
<name>A0A444U9X8_ACIRT</name>
<dbReference type="PANTHER" id="PTHR13600:SF33">
    <property type="entry name" value="LEUCINE CARBOXYL METHYLTRANSFERASE 1"/>
    <property type="match status" value="1"/>
</dbReference>
<evidence type="ECO:0000256" key="12">
    <source>
        <dbReference type="ARBA" id="ARBA00022603"/>
    </source>
</evidence>
<dbReference type="InterPro" id="IPR007213">
    <property type="entry name" value="Ppm1/Ppm2/Tcmp"/>
</dbReference>
<comment type="catalytic activity">
    <reaction evidence="27">
        <text>H2O2(out) = H2O2(in)</text>
        <dbReference type="Rhea" id="RHEA:74375"/>
        <dbReference type="ChEBI" id="CHEBI:16240"/>
    </reaction>
</comment>
<dbReference type="SUPFAM" id="SSF53335">
    <property type="entry name" value="S-adenosyl-L-methionine-dependent methyltransferases"/>
    <property type="match status" value="1"/>
</dbReference>
<comment type="similarity">
    <text evidence="7">Belongs to the methyltransferase superfamily. LCMT family.</text>
</comment>
<comment type="catalytic activity">
    <reaction evidence="1">
        <text>[phosphatase 2A protein]-C-terminal L-leucine + S-adenosyl-L-methionine = [phosphatase 2A protein]-C-terminal L-leucine methyl ester + S-adenosyl-L-homocysteine</text>
        <dbReference type="Rhea" id="RHEA:48544"/>
        <dbReference type="Rhea" id="RHEA-COMP:12134"/>
        <dbReference type="Rhea" id="RHEA-COMP:12135"/>
        <dbReference type="ChEBI" id="CHEBI:57856"/>
        <dbReference type="ChEBI" id="CHEBI:59789"/>
        <dbReference type="ChEBI" id="CHEBI:90516"/>
        <dbReference type="ChEBI" id="CHEBI:90517"/>
        <dbReference type="EC" id="2.1.1.233"/>
    </reaction>
</comment>
<evidence type="ECO:0000256" key="19">
    <source>
        <dbReference type="ARBA" id="ARBA00022989"/>
    </source>
</evidence>
<comment type="catalytic activity">
    <reaction evidence="28">
        <text>formamide(out) = formamide(in)</text>
        <dbReference type="Rhea" id="RHEA:74387"/>
        <dbReference type="ChEBI" id="CHEBI:16397"/>
    </reaction>
</comment>
<dbReference type="GO" id="GO:0005829">
    <property type="term" value="C:cytosol"/>
    <property type="evidence" value="ECO:0007669"/>
    <property type="project" value="TreeGrafter"/>
</dbReference>
<keyword evidence="21" id="KW-0496">Mitochondrion</keyword>
<dbReference type="Proteomes" id="UP000289886">
    <property type="component" value="Unassembled WGS sequence"/>
</dbReference>
<keyword evidence="33" id="KW-1185">Reference proteome</keyword>
<feature type="transmembrane region" description="Helical" evidence="31">
    <location>
        <begin position="501"/>
        <end position="520"/>
    </location>
</feature>